<reference evidence="1 2" key="1">
    <citation type="submission" date="2016-09" db="EMBL/GenBank/DDBJ databases">
        <title>The draft genome of Dichanthelium oligosanthes: A C3 panicoid grass species.</title>
        <authorList>
            <person name="Studer A.J."/>
            <person name="Schnable J.C."/>
            <person name="Brutnell T.P."/>
        </authorList>
    </citation>
    <scope>NUCLEOTIDE SEQUENCE [LARGE SCALE GENOMIC DNA]</scope>
    <source>
        <strain evidence="2">cv. Kellogg 1175</strain>
        <tissue evidence="1">Leaf</tissue>
    </source>
</reference>
<dbReference type="Proteomes" id="UP000095767">
    <property type="component" value="Unassembled WGS sequence"/>
</dbReference>
<name>A0A1E5W9L2_9POAL</name>
<evidence type="ECO:0000313" key="2">
    <source>
        <dbReference type="Proteomes" id="UP000095767"/>
    </source>
</evidence>
<proteinExistence type="predicted"/>
<accession>A0A1E5W9L2</accession>
<organism evidence="1 2">
    <name type="scientific">Dichanthelium oligosanthes</name>
    <dbReference type="NCBI Taxonomy" id="888268"/>
    <lineage>
        <taxon>Eukaryota</taxon>
        <taxon>Viridiplantae</taxon>
        <taxon>Streptophyta</taxon>
        <taxon>Embryophyta</taxon>
        <taxon>Tracheophyta</taxon>
        <taxon>Spermatophyta</taxon>
        <taxon>Magnoliopsida</taxon>
        <taxon>Liliopsida</taxon>
        <taxon>Poales</taxon>
        <taxon>Poaceae</taxon>
        <taxon>PACMAD clade</taxon>
        <taxon>Panicoideae</taxon>
        <taxon>Panicodae</taxon>
        <taxon>Paniceae</taxon>
        <taxon>Dichantheliinae</taxon>
        <taxon>Dichanthelium</taxon>
    </lineage>
</organism>
<comment type="caution">
    <text evidence="1">The sequence shown here is derived from an EMBL/GenBank/DDBJ whole genome shotgun (WGS) entry which is preliminary data.</text>
</comment>
<keyword evidence="2" id="KW-1185">Reference proteome</keyword>
<dbReference type="OrthoDB" id="688774at2759"/>
<gene>
    <name evidence="1" type="ORF">BAE44_0004935</name>
</gene>
<evidence type="ECO:0000313" key="1">
    <source>
        <dbReference type="EMBL" id="OEL34045.1"/>
    </source>
</evidence>
<sequence length="86" mass="9016">MASATTASRQAGMWLGEFAAAVQGTLQAMNPRPRQQQQKQLGGENNTAAVQVAAAAGGKAAKDRDVVRRCGAAMSDTTLCLLLDRR</sequence>
<protein>
    <submittedName>
        <fullName evidence="1">Uncharacterized protein</fullName>
    </submittedName>
</protein>
<dbReference type="EMBL" id="LWDX02016616">
    <property type="protein sequence ID" value="OEL34045.1"/>
    <property type="molecule type" value="Genomic_DNA"/>
</dbReference>
<dbReference type="AlphaFoldDB" id="A0A1E5W9L2"/>